<feature type="binding site" evidence="8">
    <location>
        <position position="193"/>
    </location>
    <ligand>
        <name>Mg(2+)</name>
        <dbReference type="ChEBI" id="CHEBI:18420"/>
    </ligand>
</feature>
<dbReference type="PANTHER" id="PTHR11702:SF31">
    <property type="entry name" value="MITOCHONDRIAL RIBOSOME-ASSOCIATED GTPASE 2"/>
    <property type="match status" value="1"/>
</dbReference>
<dbReference type="GO" id="GO:0003924">
    <property type="term" value="F:GTPase activity"/>
    <property type="evidence" value="ECO:0007669"/>
    <property type="project" value="UniProtKB-UniRule"/>
</dbReference>
<dbReference type="NCBIfam" id="TIGR02729">
    <property type="entry name" value="Obg_CgtA"/>
    <property type="match status" value="1"/>
</dbReference>
<comment type="function">
    <text evidence="8">An essential GTPase which binds GTP, GDP and possibly (p)ppGpp with moderate affinity, with high nucleotide exchange rates and a fairly low GTP hydrolysis rate. Plays a role in control of the cell cycle, stress response, ribosome biogenesis and in those bacteria that undergo differentiation, in morphogenesis control.</text>
</comment>
<dbReference type="InterPro" id="IPR006074">
    <property type="entry name" value="GTP1-OBG_CS"/>
</dbReference>
<dbReference type="PROSITE" id="PS51710">
    <property type="entry name" value="G_OBG"/>
    <property type="match status" value="1"/>
</dbReference>
<proteinExistence type="inferred from homology"/>
<comment type="similarity">
    <text evidence="1 8">Belongs to the TRAFAC class OBG-HflX-like GTPase superfamily. OBG GTPase family.</text>
</comment>
<feature type="binding site" evidence="8">
    <location>
        <begin position="166"/>
        <end position="173"/>
    </location>
    <ligand>
        <name>GTP</name>
        <dbReference type="ChEBI" id="CHEBI:37565"/>
    </ligand>
</feature>
<keyword evidence="6 8" id="KW-0460">Magnesium</keyword>
<feature type="binding site" evidence="8">
    <location>
        <begin position="215"/>
        <end position="218"/>
    </location>
    <ligand>
        <name>GTP</name>
        <dbReference type="ChEBI" id="CHEBI:37565"/>
    </ligand>
</feature>
<comment type="subunit">
    <text evidence="8">Monomer.</text>
</comment>
<dbReference type="InterPro" id="IPR014100">
    <property type="entry name" value="GTP-bd_Obg/CgtA"/>
</dbReference>
<dbReference type="GO" id="GO:0000287">
    <property type="term" value="F:magnesium ion binding"/>
    <property type="evidence" value="ECO:0007669"/>
    <property type="project" value="InterPro"/>
</dbReference>
<name>A0AAT9G4A2_9ENTR</name>
<dbReference type="EC" id="3.6.5.-" evidence="8"/>
<feature type="binding site" evidence="8">
    <location>
        <begin position="191"/>
        <end position="195"/>
    </location>
    <ligand>
        <name>GTP</name>
        <dbReference type="ChEBI" id="CHEBI:37565"/>
    </ligand>
</feature>
<feature type="binding site" evidence="8">
    <location>
        <begin position="285"/>
        <end position="288"/>
    </location>
    <ligand>
        <name>GTP</name>
        <dbReference type="ChEBI" id="CHEBI:37565"/>
    </ligand>
</feature>
<evidence type="ECO:0000313" key="11">
    <source>
        <dbReference type="EMBL" id="BET44551.1"/>
    </source>
</evidence>
<reference evidence="11" key="1">
    <citation type="journal article" date="2023" name="Front. Microbiol.">
        <title>Genome analysis of Candidatus Aschnera chinzeii, the bacterial endosymbiont of the blood-sucking bat fly Penicillidia jenynsii (Insecta: Diptera: Nycteribiidae).</title>
        <authorList>
            <person name="Koga R."/>
            <person name="Moriyama M."/>
            <person name="Nozaki T."/>
            <person name="Fukatsu T."/>
        </authorList>
    </citation>
    <scope>NUCLEOTIDE SEQUENCE</scope>
    <source>
        <strain evidence="11">Kw-01</strain>
    </source>
</reference>
<dbReference type="PIRSF" id="PIRSF002401">
    <property type="entry name" value="GTP_bd_Obg/CgtA"/>
    <property type="match status" value="1"/>
</dbReference>
<dbReference type="PANTHER" id="PTHR11702">
    <property type="entry name" value="DEVELOPMENTALLY REGULATED GTP-BINDING PROTEIN-RELATED"/>
    <property type="match status" value="1"/>
</dbReference>
<feature type="domain" description="OBG-type G" evidence="9">
    <location>
        <begin position="160"/>
        <end position="335"/>
    </location>
</feature>
<dbReference type="PROSITE" id="PS51883">
    <property type="entry name" value="OBG"/>
    <property type="match status" value="1"/>
</dbReference>
<dbReference type="InterPro" id="IPR045086">
    <property type="entry name" value="OBG_GTPase"/>
</dbReference>
<evidence type="ECO:0000256" key="7">
    <source>
        <dbReference type="ARBA" id="ARBA00023134"/>
    </source>
</evidence>
<evidence type="ECO:0000256" key="3">
    <source>
        <dbReference type="ARBA" id="ARBA00022723"/>
    </source>
</evidence>
<evidence type="ECO:0000256" key="6">
    <source>
        <dbReference type="ARBA" id="ARBA00022842"/>
    </source>
</evidence>
<evidence type="ECO:0000256" key="2">
    <source>
        <dbReference type="ARBA" id="ARBA00022490"/>
    </source>
</evidence>
<feature type="domain" description="Obg" evidence="10">
    <location>
        <begin position="1"/>
        <end position="159"/>
    </location>
</feature>
<dbReference type="PRINTS" id="PR00326">
    <property type="entry name" value="GTP1OBG"/>
</dbReference>
<evidence type="ECO:0000256" key="8">
    <source>
        <dbReference type="HAMAP-Rule" id="MF_01454"/>
    </source>
</evidence>
<dbReference type="InterPro" id="IPR006073">
    <property type="entry name" value="GTP-bd"/>
</dbReference>
<keyword evidence="7 8" id="KW-0342">GTP-binding</keyword>
<dbReference type="NCBIfam" id="NF008956">
    <property type="entry name" value="PRK12299.1"/>
    <property type="match status" value="1"/>
</dbReference>
<dbReference type="Pfam" id="PF01926">
    <property type="entry name" value="MMR_HSR1"/>
    <property type="match status" value="1"/>
</dbReference>
<feature type="binding site" evidence="8">
    <location>
        <position position="173"/>
    </location>
    <ligand>
        <name>Mg(2+)</name>
        <dbReference type="ChEBI" id="CHEBI:18420"/>
    </ligand>
</feature>
<dbReference type="Pfam" id="PF01018">
    <property type="entry name" value="GTP1_OBG"/>
    <property type="match status" value="1"/>
</dbReference>
<dbReference type="InterPro" id="IPR006169">
    <property type="entry name" value="GTP1_OBG_dom"/>
</dbReference>
<dbReference type="InterPro" id="IPR031167">
    <property type="entry name" value="G_OBG"/>
</dbReference>
<dbReference type="NCBIfam" id="NF008955">
    <property type="entry name" value="PRK12297.1"/>
    <property type="match status" value="1"/>
</dbReference>
<dbReference type="AlphaFoldDB" id="A0AAT9G4A2"/>
<dbReference type="HAMAP" id="MF_01454">
    <property type="entry name" value="GTPase_Obg"/>
    <property type="match status" value="1"/>
</dbReference>
<evidence type="ECO:0000256" key="1">
    <source>
        <dbReference type="ARBA" id="ARBA00007699"/>
    </source>
</evidence>
<evidence type="ECO:0000259" key="10">
    <source>
        <dbReference type="PROSITE" id="PS51883"/>
    </source>
</evidence>
<dbReference type="FunFam" id="2.70.210.12:FF:000001">
    <property type="entry name" value="GTPase Obg"/>
    <property type="match status" value="1"/>
</dbReference>
<evidence type="ECO:0000256" key="5">
    <source>
        <dbReference type="ARBA" id="ARBA00022801"/>
    </source>
</evidence>
<dbReference type="GO" id="GO:0005737">
    <property type="term" value="C:cytoplasm"/>
    <property type="evidence" value="ECO:0007669"/>
    <property type="project" value="UniProtKB-SubCell"/>
</dbReference>
<dbReference type="Gene3D" id="3.40.50.300">
    <property type="entry name" value="P-loop containing nucleotide triphosphate hydrolases"/>
    <property type="match status" value="1"/>
</dbReference>
<dbReference type="SUPFAM" id="SSF52540">
    <property type="entry name" value="P-loop containing nucleoside triphosphate hydrolases"/>
    <property type="match status" value="1"/>
</dbReference>
<comment type="cofactor">
    <cofactor evidence="8">
        <name>Mg(2+)</name>
        <dbReference type="ChEBI" id="CHEBI:18420"/>
    </cofactor>
</comment>
<protein>
    <recommendedName>
        <fullName evidence="8">GTPase Obg</fullName>
        <ecNumber evidence="8">3.6.5.-</ecNumber>
    </recommendedName>
    <alternativeName>
        <fullName evidence="8">GTP-binding protein Obg</fullName>
    </alternativeName>
</protein>
<dbReference type="CDD" id="cd01898">
    <property type="entry name" value="Obg"/>
    <property type="match status" value="1"/>
</dbReference>
<gene>
    <name evidence="11" type="primary">cgtA</name>
    <name evidence="8" type="synonym">obg</name>
    <name evidence="11" type="ORF">ACHINZ_2230</name>
</gene>
<keyword evidence="3 8" id="KW-0479">Metal-binding</keyword>
<dbReference type="GO" id="GO:0043022">
    <property type="term" value="F:ribosome binding"/>
    <property type="evidence" value="ECO:0007669"/>
    <property type="project" value="UniProtKB-ARBA"/>
</dbReference>
<feature type="binding site" evidence="8">
    <location>
        <begin position="316"/>
        <end position="318"/>
    </location>
    <ligand>
        <name>GTP</name>
        <dbReference type="ChEBI" id="CHEBI:37565"/>
    </ligand>
</feature>
<organism evidence="11">
    <name type="scientific">Candidatus Aschnera chinzeii</name>
    <dbReference type="NCBI Taxonomy" id="1485666"/>
    <lineage>
        <taxon>Bacteria</taxon>
        <taxon>Pseudomonadati</taxon>
        <taxon>Pseudomonadota</taxon>
        <taxon>Gammaproteobacteria</taxon>
        <taxon>Enterobacterales</taxon>
        <taxon>Enterobacteriaceae</taxon>
        <taxon>Candidatus Aschnera</taxon>
    </lineage>
</organism>
<keyword evidence="2 8" id="KW-0963">Cytoplasm</keyword>
<dbReference type="InterPro" id="IPR036726">
    <property type="entry name" value="GTP1_OBG_dom_sf"/>
</dbReference>
<dbReference type="Gene3D" id="2.70.210.12">
    <property type="entry name" value="GTP1/OBG domain"/>
    <property type="match status" value="1"/>
</dbReference>
<accession>A0AAT9G4A2</accession>
<comment type="subcellular location">
    <subcellularLocation>
        <location evidence="8">Cytoplasm</location>
    </subcellularLocation>
</comment>
<evidence type="ECO:0000259" key="9">
    <source>
        <dbReference type="PROSITE" id="PS51710"/>
    </source>
</evidence>
<reference evidence="11" key="2">
    <citation type="submission" date="2023-10" db="EMBL/GenBank/DDBJ databases">
        <authorList>
            <person name="Koga R."/>
            <person name="Fukatsu T."/>
        </authorList>
    </citation>
    <scope>NUCLEOTIDE SEQUENCE</scope>
    <source>
        <strain evidence="11">Kw-01</strain>
    </source>
</reference>
<dbReference type="GO" id="GO:0005525">
    <property type="term" value="F:GTP binding"/>
    <property type="evidence" value="ECO:0007669"/>
    <property type="project" value="UniProtKB-UniRule"/>
</dbReference>
<sequence>MKFIDEAKILVFAGKGGDGCISFRREKHIPKGGPDGGDGGDGGDVYVLADNSFNTLRYYHYRTIFKAMAGRNGKSRNCTGERGKDCIIKVPVGTRIYDLKTKKMIADILYHGQLLMVAKGGFHGFGNVKFKSSINRTPYKKTSGFEGEKRELFLDLVLLADVGLLGMPNAGKSSFLSLLSAAKPKIASYPFTTISPNLGVIYINKFYKKYFVVADIPGIIKNAANGSGLGINFLKHLNRCNLLLHIIDIAPFDGSDPLKNIKIIHEEIKKYSISLSQKTKWLVFNKVDLLEKYTVNVIVKNIINQLHWQDKYYLISTVSSVGTRDLCCDIFNFIKHQYN</sequence>
<dbReference type="SUPFAM" id="SSF82051">
    <property type="entry name" value="Obg GTP-binding protein N-terminal domain"/>
    <property type="match status" value="1"/>
</dbReference>
<keyword evidence="4 8" id="KW-0547">Nucleotide-binding</keyword>
<keyword evidence="5 8" id="KW-0378">Hydrolase</keyword>
<dbReference type="EMBL" id="AP028961">
    <property type="protein sequence ID" value="BET44551.1"/>
    <property type="molecule type" value="Genomic_DNA"/>
</dbReference>
<dbReference type="GO" id="GO:0042254">
    <property type="term" value="P:ribosome biogenesis"/>
    <property type="evidence" value="ECO:0007669"/>
    <property type="project" value="UniProtKB-UniRule"/>
</dbReference>
<dbReference type="PROSITE" id="PS00905">
    <property type="entry name" value="GTP1_OBG"/>
    <property type="match status" value="1"/>
</dbReference>
<evidence type="ECO:0000256" key="4">
    <source>
        <dbReference type="ARBA" id="ARBA00022741"/>
    </source>
</evidence>
<dbReference type="InterPro" id="IPR027417">
    <property type="entry name" value="P-loop_NTPase"/>
</dbReference>